<evidence type="ECO:0000313" key="10">
    <source>
        <dbReference type="Proteomes" id="UP000315349"/>
    </source>
</evidence>
<evidence type="ECO:0000256" key="3">
    <source>
        <dbReference type="ARBA" id="ARBA00022617"/>
    </source>
</evidence>
<dbReference type="Pfam" id="PF03404">
    <property type="entry name" value="Mo-co_dimer"/>
    <property type="match status" value="1"/>
</dbReference>
<evidence type="ECO:0000256" key="1">
    <source>
        <dbReference type="ARBA" id="ARBA00001924"/>
    </source>
</evidence>
<gene>
    <name evidence="9" type="primary">yedY_2</name>
    <name evidence="9" type="ORF">Spb1_04890</name>
</gene>
<dbReference type="PANTHER" id="PTHR19372:SF7">
    <property type="entry name" value="SULFITE OXIDASE, MITOCHONDRIAL"/>
    <property type="match status" value="1"/>
</dbReference>
<dbReference type="InterPro" id="IPR008335">
    <property type="entry name" value="Mopterin_OxRdtase_euk"/>
</dbReference>
<dbReference type="Pfam" id="PF00174">
    <property type="entry name" value="Oxidored_molyb"/>
    <property type="match status" value="1"/>
</dbReference>
<keyword evidence="2" id="KW-0500">Molybdenum</keyword>
<dbReference type="InterPro" id="IPR014756">
    <property type="entry name" value="Ig_E-set"/>
</dbReference>
<dbReference type="Gene3D" id="3.90.420.10">
    <property type="entry name" value="Oxidoreductase, molybdopterin-binding domain"/>
    <property type="match status" value="1"/>
</dbReference>
<keyword evidence="4" id="KW-0479">Metal-binding</keyword>
<keyword evidence="5 9" id="KW-0560">Oxidoreductase</keyword>
<dbReference type="GO" id="GO:0030151">
    <property type="term" value="F:molybdenum ion binding"/>
    <property type="evidence" value="ECO:0007669"/>
    <property type="project" value="InterPro"/>
</dbReference>
<dbReference type="GO" id="GO:0020037">
    <property type="term" value="F:heme binding"/>
    <property type="evidence" value="ECO:0007669"/>
    <property type="project" value="TreeGrafter"/>
</dbReference>
<accession>A0A518GJ58</accession>
<dbReference type="Gene3D" id="2.60.40.650">
    <property type="match status" value="1"/>
</dbReference>
<name>A0A518GJ58_9PLAN</name>
<sequence>MLHMSHPSSRRQFMGQSAGLLAAMGLLNANFGPLERQLRADEPALDLISADIKRLITRQATPYNAEPPAPELTSQWLTPTRSLYVRSHGKIPRIDEKSFRLSISGLVERPVTFTLPELQERFPATSTLATMVCAGNRRNEFALGGRKAPGVPWDVGAIGTCDWQGVSLAQVLKHCGVKAEAKHIWFEGLDAVEGHGDPFPFGASIPLEKAMQEQPGEETLLAWGMNGDPLLPEHGFPLRNVVPGYIGARSVKWLAKIIVSDQPSPNFFVQDVYKVVYDDKPESTANAAPIMEFILNSAITEIRRFDNNLRIRGFALAQGSLGNAIERVEISTDRGKNWQPARIITAPGKNTWSLWSATIPAEGVKTVTVRAFDRAGNSQPESQKFNIKGYQLNSWHTLPVAGAGQGA</sequence>
<dbReference type="InterPro" id="IPR006311">
    <property type="entry name" value="TAT_signal"/>
</dbReference>
<dbReference type="PANTHER" id="PTHR19372">
    <property type="entry name" value="SULFITE REDUCTASE"/>
    <property type="match status" value="1"/>
</dbReference>
<dbReference type="EMBL" id="CP036299">
    <property type="protein sequence ID" value="QDV28626.1"/>
    <property type="molecule type" value="Genomic_DNA"/>
</dbReference>
<evidence type="ECO:0000313" key="9">
    <source>
        <dbReference type="EMBL" id="QDV28626.1"/>
    </source>
</evidence>
<dbReference type="SUPFAM" id="SSF56524">
    <property type="entry name" value="Oxidoreductase molybdopterin-binding domain"/>
    <property type="match status" value="1"/>
</dbReference>
<evidence type="ECO:0000256" key="2">
    <source>
        <dbReference type="ARBA" id="ARBA00022505"/>
    </source>
</evidence>
<evidence type="ECO:0000256" key="4">
    <source>
        <dbReference type="ARBA" id="ARBA00022723"/>
    </source>
</evidence>
<dbReference type="RefSeq" id="WP_186377741.1">
    <property type="nucleotide sequence ID" value="NZ_CP036299.1"/>
</dbReference>
<proteinExistence type="predicted"/>
<dbReference type="KEGG" id="peh:Spb1_04890"/>
<reference evidence="9 10" key="1">
    <citation type="submission" date="2019-02" db="EMBL/GenBank/DDBJ databases">
        <title>Deep-cultivation of Planctomycetes and their phenomic and genomic characterization uncovers novel biology.</title>
        <authorList>
            <person name="Wiegand S."/>
            <person name="Jogler M."/>
            <person name="Boedeker C."/>
            <person name="Pinto D."/>
            <person name="Vollmers J."/>
            <person name="Rivas-Marin E."/>
            <person name="Kohn T."/>
            <person name="Peeters S.H."/>
            <person name="Heuer A."/>
            <person name="Rast P."/>
            <person name="Oberbeckmann S."/>
            <person name="Bunk B."/>
            <person name="Jeske O."/>
            <person name="Meyerdierks A."/>
            <person name="Storesund J.E."/>
            <person name="Kallscheuer N."/>
            <person name="Luecker S."/>
            <person name="Lage O.M."/>
            <person name="Pohl T."/>
            <person name="Merkel B.J."/>
            <person name="Hornburger P."/>
            <person name="Mueller R.-W."/>
            <person name="Bruemmer F."/>
            <person name="Labrenz M."/>
            <person name="Spormann A.M."/>
            <person name="Op den Camp H."/>
            <person name="Overmann J."/>
            <person name="Amann R."/>
            <person name="Jetten M.S.M."/>
            <person name="Mascher T."/>
            <person name="Medema M.H."/>
            <person name="Devos D.P."/>
            <person name="Kaster A.-K."/>
            <person name="Ovreas L."/>
            <person name="Rohde M."/>
            <person name="Galperin M.Y."/>
            <person name="Jogler C."/>
        </authorList>
    </citation>
    <scope>NUCLEOTIDE SEQUENCE [LARGE SCALE GENOMIC DNA]</scope>
    <source>
        <strain evidence="9 10">Spb1</strain>
    </source>
</reference>
<keyword evidence="10" id="KW-1185">Reference proteome</keyword>
<dbReference type="InterPro" id="IPR022407">
    <property type="entry name" value="OxRdtase_Mopterin_BS"/>
</dbReference>
<dbReference type="GO" id="GO:0008482">
    <property type="term" value="F:sulfite oxidase activity"/>
    <property type="evidence" value="ECO:0007669"/>
    <property type="project" value="TreeGrafter"/>
</dbReference>
<dbReference type="InterPro" id="IPR036374">
    <property type="entry name" value="OxRdtase_Mopterin-bd_sf"/>
</dbReference>
<dbReference type="PROSITE" id="PS51318">
    <property type="entry name" value="TAT"/>
    <property type="match status" value="1"/>
</dbReference>
<organism evidence="9 10">
    <name type="scientific">Planctopirus ephydatiae</name>
    <dbReference type="NCBI Taxonomy" id="2528019"/>
    <lineage>
        <taxon>Bacteria</taxon>
        <taxon>Pseudomonadati</taxon>
        <taxon>Planctomycetota</taxon>
        <taxon>Planctomycetia</taxon>
        <taxon>Planctomycetales</taxon>
        <taxon>Planctomycetaceae</taxon>
        <taxon>Planctopirus</taxon>
    </lineage>
</organism>
<dbReference type="InterPro" id="IPR000572">
    <property type="entry name" value="OxRdtase_Mopterin-bd_dom"/>
</dbReference>
<keyword evidence="6" id="KW-0408">Iron</keyword>
<comment type="cofactor">
    <cofactor evidence="1">
        <name>Mo-molybdopterin</name>
        <dbReference type="ChEBI" id="CHEBI:71302"/>
    </cofactor>
</comment>
<dbReference type="GO" id="GO:0006790">
    <property type="term" value="P:sulfur compound metabolic process"/>
    <property type="evidence" value="ECO:0007669"/>
    <property type="project" value="TreeGrafter"/>
</dbReference>
<protein>
    <submittedName>
        <fullName evidence="9">Sulfoxide reductase catalytic subunit YedY</fullName>
        <ecNumber evidence="9">1.8.-.-</ecNumber>
    </submittedName>
</protein>
<dbReference type="PRINTS" id="PR00407">
    <property type="entry name" value="EUMOPTERIN"/>
</dbReference>
<dbReference type="GO" id="GO:0043546">
    <property type="term" value="F:molybdopterin cofactor binding"/>
    <property type="evidence" value="ECO:0007669"/>
    <property type="project" value="InterPro"/>
</dbReference>
<dbReference type="EC" id="1.8.-.-" evidence="9"/>
<keyword evidence="3" id="KW-0349">Heme</keyword>
<dbReference type="AlphaFoldDB" id="A0A518GJ58"/>
<dbReference type="PROSITE" id="PS00559">
    <property type="entry name" value="MOLYBDOPTERIN_EUK"/>
    <property type="match status" value="1"/>
</dbReference>
<feature type="domain" description="Oxidoreductase molybdopterin-binding" evidence="7">
    <location>
        <begin position="88"/>
        <end position="267"/>
    </location>
</feature>
<evidence type="ECO:0000256" key="6">
    <source>
        <dbReference type="ARBA" id="ARBA00023004"/>
    </source>
</evidence>
<evidence type="ECO:0000259" key="7">
    <source>
        <dbReference type="Pfam" id="PF00174"/>
    </source>
</evidence>
<evidence type="ECO:0000259" key="8">
    <source>
        <dbReference type="Pfam" id="PF03404"/>
    </source>
</evidence>
<dbReference type="CDD" id="cd02110">
    <property type="entry name" value="SO_family_Moco_dimer"/>
    <property type="match status" value="1"/>
</dbReference>
<dbReference type="SUPFAM" id="SSF81296">
    <property type="entry name" value="E set domains"/>
    <property type="match status" value="1"/>
</dbReference>
<dbReference type="Proteomes" id="UP000315349">
    <property type="component" value="Chromosome"/>
</dbReference>
<evidence type="ECO:0000256" key="5">
    <source>
        <dbReference type="ARBA" id="ARBA00023002"/>
    </source>
</evidence>
<feature type="domain" description="Moybdenum cofactor oxidoreductase dimerisation" evidence="8">
    <location>
        <begin position="301"/>
        <end position="400"/>
    </location>
</feature>
<dbReference type="InterPro" id="IPR005066">
    <property type="entry name" value="MoCF_OxRdtse_dimer"/>
</dbReference>